<name>A0A0C4E8P4_MAGP6</name>
<evidence type="ECO:0000313" key="5">
    <source>
        <dbReference type="Proteomes" id="UP000011715"/>
    </source>
</evidence>
<proteinExistence type="predicted"/>
<dbReference type="OMA" id="CICHMPE"/>
<dbReference type="PANTHER" id="PTHR33112">
    <property type="entry name" value="DOMAIN PROTEIN, PUTATIVE-RELATED"/>
    <property type="match status" value="1"/>
</dbReference>
<reference evidence="4" key="4">
    <citation type="journal article" date="2015" name="G3 (Bethesda)">
        <title>Genome sequences of three phytopathogenic species of the Magnaporthaceae family of fungi.</title>
        <authorList>
            <person name="Okagaki L.H."/>
            <person name="Nunes C.C."/>
            <person name="Sailsbery J."/>
            <person name="Clay B."/>
            <person name="Brown D."/>
            <person name="John T."/>
            <person name="Oh Y."/>
            <person name="Young N."/>
            <person name="Fitzgerald M."/>
            <person name="Haas B.J."/>
            <person name="Zeng Q."/>
            <person name="Young S."/>
            <person name="Adiconis X."/>
            <person name="Fan L."/>
            <person name="Levin J.Z."/>
            <person name="Mitchell T.K."/>
            <person name="Okubara P.A."/>
            <person name="Farman M.L."/>
            <person name="Kohn L.M."/>
            <person name="Birren B."/>
            <person name="Ma L.-J."/>
            <person name="Dean R.A."/>
        </authorList>
    </citation>
    <scope>NUCLEOTIDE SEQUENCE</scope>
    <source>
        <strain evidence="4">ATCC 64411 / 73-15</strain>
    </source>
</reference>
<reference evidence="4" key="5">
    <citation type="submission" date="2015-06" db="UniProtKB">
        <authorList>
            <consortium name="EnsemblFungi"/>
        </authorList>
    </citation>
    <scope>IDENTIFICATION</scope>
    <source>
        <strain evidence="4">ATCC 64411</strain>
    </source>
</reference>
<feature type="domain" description="Heterokaryon incompatibility" evidence="2">
    <location>
        <begin position="227"/>
        <end position="376"/>
    </location>
</feature>
<dbReference type="EMBL" id="ADBL01002187">
    <property type="status" value="NOT_ANNOTATED_CDS"/>
    <property type="molecule type" value="Genomic_DNA"/>
</dbReference>
<evidence type="ECO:0000256" key="1">
    <source>
        <dbReference type="SAM" id="MobiDB-lite"/>
    </source>
</evidence>
<dbReference type="eggNOG" id="ENOG502SKQN">
    <property type="taxonomic scope" value="Eukaryota"/>
</dbReference>
<dbReference type="InterPro" id="IPR010730">
    <property type="entry name" value="HET"/>
</dbReference>
<evidence type="ECO:0000259" key="2">
    <source>
        <dbReference type="Pfam" id="PF06985"/>
    </source>
</evidence>
<organism evidence="4 5">
    <name type="scientific">Magnaporthiopsis poae (strain ATCC 64411 / 73-15)</name>
    <name type="common">Kentucky bluegrass fungus</name>
    <name type="synonym">Magnaporthe poae</name>
    <dbReference type="NCBI Taxonomy" id="644358"/>
    <lineage>
        <taxon>Eukaryota</taxon>
        <taxon>Fungi</taxon>
        <taxon>Dikarya</taxon>
        <taxon>Ascomycota</taxon>
        <taxon>Pezizomycotina</taxon>
        <taxon>Sordariomycetes</taxon>
        <taxon>Sordariomycetidae</taxon>
        <taxon>Magnaporthales</taxon>
        <taxon>Magnaporthaceae</taxon>
        <taxon>Magnaporthiopsis</taxon>
    </lineage>
</organism>
<evidence type="ECO:0000313" key="4">
    <source>
        <dbReference type="EnsemblFungi" id="MAPG_08959T0"/>
    </source>
</evidence>
<dbReference type="AlphaFoldDB" id="A0A0C4E8P4"/>
<dbReference type="Pfam" id="PF06985">
    <property type="entry name" value="HET"/>
    <property type="match status" value="1"/>
</dbReference>
<keyword evidence="5" id="KW-1185">Reference proteome</keyword>
<evidence type="ECO:0000313" key="3">
    <source>
        <dbReference type="EMBL" id="KLU89992.1"/>
    </source>
</evidence>
<reference evidence="5" key="2">
    <citation type="submission" date="2010-05" db="EMBL/GenBank/DDBJ databases">
        <title>The genome sequence of Magnaporthe poae strain ATCC 64411.</title>
        <authorList>
            <person name="Ma L.-J."/>
            <person name="Dead R."/>
            <person name="Young S."/>
            <person name="Zeng Q."/>
            <person name="Koehrsen M."/>
            <person name="Alvarado L."/>
            <person name="Berlin A."/>
            <person name="Chapman S.B."/>
            <person name="Chen Z."/>
            <person name="Freedman E."/>
            <person name="Gellesch M."/>
            <person name="Goldberg J."/>
            <person name="Griggs A."/>
            <person name="Gujja S."/>
            <person name="Heilman E.R."/>
            <person name="Heiman D."/>
            <person name="Hepburn T."/>
            <person name="Howarth C."/>
            <person name="Jen D."/>
            <person name="Larson L."/>
            <person name="Mehta T."/>
            <person name="Neiman D."/>
            <person name="Pearson M."/>
            <person name="Roberts A."/>
            <person name="Saif S."/>
            <person name="Shea T."/>
            <person name="Shenoy N."/>
            <person name="Sisk P."/>
            <person name="Stolte C."/>
            <person name="Sykes S."/>
            <person name="Walk T."/>
            <person name="White J."/>
            <person name="Yandava C."/>
            <person name="Haas B."/>
            <person name="Nusbaum C."/>
            <person name="Birren B."/>
        </authorList>
    </citation>
    <scope>NUCLEOTIDE SEQUENCE [LARGE SCALE GENOMIC DNA]</scope>
    <source>
        <strain evidence="5">ATCC 64411 / 73-15</strain>
    </source>
</reference>
<dbReference type="OrthoDB" id="2975793at2759"/>
<accession>A0A0C4E8P4</accession>
<dbReference type="Proteomes" id="UP000011715">
    <property type="component" value="Unassembled WGS sequence"/>
</dbReference>
<gene>
    <name evidence="3" type="ORF">MAPG_08959</name>
</gene>
<dbReference type="EnsemblFungi" id="MAPG_08959T0">
    <property type="protein sequence ID" value="MAPG_08959T0"/>
    <property type="gene ID" value="MAPG_08959"/>
</dbReference>
<dbReference type="STRING" id="644358.A0A0C4E8P4"/>
<protein>
    <recommendedName>
        <fullName evidence="2">Heterokaryon incompatibility domain-containing protein</fullName>
    </recommendedName>
</protein>
<dbReference type="EMBL" id="GL876974">
    <property type="protein sequence ID" value="KLU89992.1"/>
    <property type="molecule type" value="Genomic_DNA"/>
</dbReference>
<dbReference type="VEuPathDB" id="FungiDB:MAPG_08959"/>
<feature type="region of interest" description="Disordered" evidence="1">
    <location>
        <begin position="698"/>
        <end position="723"/>
    </location>
</feature>
<sequence>MMVTSRSESNGSPPLCSTCRSLPLKALFTTKGPSQLDYGTPKELLSRGEHCAFCSLVKYALETHYGGDYLRAQLEQPRDPPFRLQLVQTPVDLSFFNSTAEISKVGRQGAFYVELHGLIRLTERRAREAGLEDRRRLAPKLQLLRDGGDDAASRRECALFGRKVEQDAIDWPCVTRWMRACEGRHAISRPGSGPGRVPKVAQDTGLQLLAIDVEQLCVLPLPPGARYMALSYMWGKDQKVKLRTANADAMATPGYLDTPDGRPSLTIVHAIQVSKHLGCRYLWVDALNIKQDDEANIVFNTGKMDQVYADAWVTIAAVAGTDADAGLPGVAPGVRRSRRQVRVQVADGVVLANMLEWDSEALNGTRWNTRGWTYQERLLSPRMLIFAEDQMHYKCQGGCNWREEMHMDEDGSAVLAPFDPRHQLDVEEADVFEVYAAAVAEYTKRAFSSLSDRLRGFQGVLNRLEAPFRGPFYQGIPASTFVDGLLWTPHADGGSHHRIPEFPSWSWAGWSGPVVYAANADSGLANLCETTISQVAIETTEGVRLSRVVDCPSWPSEGQSKVEEGDRDCWRRIFDEDSLCIHYALVEDGRPSPYLYPRPLGAFDKHQSDIIKRDKGGGVLRVRGKTAVFRLTKQHTRLLRRKSTTCDSGVHEICNIGVLDRRGFVAGTIFVHADLVPHLDGRDRRFVAVARSVRERTDYDPSWDPESRRFRPDTHPDSGRGQRENEYFRLDHVGGPVQWGEWCDMNHFNEFVFWPFFDILLLSEPGSDGTVQRLGIGKIHIDAFLPISIEESVLLS</sequence>
<dbReference type="PANTHER" id="PTHR33112:SF12">
    <property type="entry name" value="HETEROKARYON INCOMPATIBILITY DOMAIN-CONTAINING PROTEIN"/>
    <property type="match status" value="1"/>
</dbReference>
<reference evidence="3" key="3">
    <citation type="submission" date="2011-03" db="EMBL/GenBank/DDBJ databases">
        <title>Annotation of Magnaporthe poae ATCC 64411.</title>
        <authorList>
            <person name="Ma L.-J."/>
            <person name="Dead R."/>
            <person name="Young S.K."/>
            <person name="Zeng Q."/>
            <person name="Gargeya S."/>
            <person name="Fitzgerald M."/>
            <person name="Haas B."/>
            <person name="Abouelleil A."/>
            <person name="Alvarado L."/>
            <person name="Arachchi H.M."/>
            <person name="Berlin A."/>
            <person name="Brown A."/>
            <person name="Chapman S.B."/>
            <person name="Chen Z."/>
            <person name="Dunbar C."/>
            <person name="Freedman E."/>
            <person name="Gearin G."/>
            <person name="Gellesch M."/>
            <person name="Goldberg J."/>
            <person name="Griggs A."/>
            <person name="Gujja S."/>
            <person name="Heiman D."/>
            <person name="Howarth C."/>
            <person name="Larson L."/>
            <person name="Lui A."/>
            <person name="MacDonald P.J.P."/>
            <person name="Mehta T."/>
            <person name="Montmayeur A."/>
            <person name="Murphy C."/>
            <person name="Neiman D."/>
            <person name="Pearson M."/>
            <person name="Priest M."/>
            <person name="Roberts A."/>
            <person name="Saif S."/>
            <person name="Shea T."/>
            <person name="Shenoy N."/>
            <person name="Sisk P."/>
            <person name="Stolte C."/>
            <person name="Sykes S."/>
            <person name="Yandava C."/>
            <person name="Wortman J."/>
            <person name="Nusbaum C."/>
            <person name="Birren B."/>
        </authorList>
    </citation>
    <scope>NUCLEOTIDE SEQUENCE</scope>
    <source>
        <strain evidence="3">ATCC 64411</strain>
    </source>
</reference>
<reference evidence="3" key="1">
    <citation type="submission" date="2010-05" db="EMBL/GenBank/DDBJ databases">
        <title>The Genome Sequence of Magnaporthe poae strain ATCC 64411.</title>
        <authorList>
            <consortium name="The Broad Institute Genome Sequencing Platform"/>
            <consortium name="Broad Institute Genome Sequencing Center for Infectious Disease"/>
            <person name="Ma L.-J."/>
            <person name="Dead R."/>
            <person name="Young S."/>
            <person name="Zeng Q."/>
            <person name="Koehrsen M."/>
            <person name="Alvarado L."/>
            <person name="Berlin A."/>
            <person name="Chapman S.B."/>
            <person name="Chen Z."/>
            <person name="Freedman E."/>
            <person name="Gellesch M."/>
            <person name="Goldberg J."/>
            <person name="Griggs A."/>
            <person name="Gujja S."/>
            <person name="Heilman E.R."/>
            <person name="Heiman D."/>
            <person name="Hepburn T."/>
            <person name="Howarth C."/>
            <person name="Jen D."/>
            <person name="Larson L."/>
            <person name="Mehta T."/>
            <person name="Neiman D."/>
            <person name="Pearson M."/>
            <person name="Roberts A."/>
            <person name="Saif S."/>
            <person name="Shea T."/>
            <person name="Shenoy N."/>
            <person name="Sisk P."/>
            <person name="Stolte C."/>
            <person name="Sykes S."/>
            <person name="Walk T."/>
            <person name="White J."/>
            <person name="Yandava C."/>
            <person name="Haas B."/>
            <person name="Nusbaum C."/>
            <person name="Birren B."/>
        </authorList>
    </citation>
    <scope>NUCLEOTIDE SEQUENCE</scope>
    <source>
        <strain evidence="3">ATCC 64411</strain>
    </source>
</reference>